<protein>
    <submittedName>
        <fullName evidence="4">Uncharacterized protein LOC107072833</fullName>
    </submittedName>
</protein>
<name>A0ABM1J7Y9_POLDO</name>
<dbReference type="InterPro" id="IPR006621">
    <property type="entry name" value="Nose-resist-to-fluoxetine_N"/>
</dbReference>
<dbReference type="PANTHER" id="PTHR11161">
    <property type="entry name" value="O-ACYLTRANSFERASE"/>
    <property type="match status" value="1"/>
</dbReference>
<dbReference type="Pfam" id="PF20146">
    <property type="entry name" value="NRF"/>
    <property type="match status" value="1"/>
</dbReference>
<evidence type="ECO:0000256" key="1">
    <source>
        <dbReference type="SAM" id="Phobius"/>
    </source>
</evidence>
<dbReference type="PANTHER" id="PTHR11161:SF72">
    <property type="entry name" value="FI21449P1"/>
    <property type="match status" value="1"/>
</dbReference>
<dbReference type="Proteomes" id="UP000694924">
    <property type="component" value="Unplaced"/>
</dbReference>
<accession>A0ABM1J7Y9</accession>
<gene>
    <name evidence="4" type="primary">LOC107072833</name>
</gene>
<evidence type="ECO:0000313" key="4">
    <source>
        <dbReference type="RefSeq" id="XP_015188577.1"/>
    </source>
</evidence>
<dbReference type="SMART" id="SM00703">
    <property type="entry name" value="NRF"/>
    <property type="match status" value="1"/>
</dbReference>
<keyword evidence="1" id="KW-1133">Transmembrane helix</keyword>
<dbReference type="InterPro" id="IPR052728">
    <property type="entry name" value="O2_lipid_transport_reg"/>
</dbReference>
<feature type="transmembrane region" description="Helical" evidence="1">
    <location>
        <begin position="178"/>
        <end position="208"/>
    </location>
</feature>
<keyword evidence="3" id="KW-1185">Reference proteome</keyword>
<keyword evidence="1" id="KW-0472">Membrane</keyword>
<sequence length="270" mass="30994">MRTLPVYAMAVNAKLLNSTQCGKELTEFQQAIDQQILWSLRVLDACGEPKSGFIYGNNYWLGSKSQCENIRNGDSVIISAEILRNNSRYRHIEDEFPPFEVKFFVAHIRHNSTLQYHIVIPDEDLIILGMCLPASCSKDQLSTLLENLLRNRILFQGELYSADYTLVEVKDLIDDHRWMLSGTFITMTVIVALTLLLMIIGTAYDLLIYQKRLKKDDKYLQDHENDNSQAIVSFHTKFIVCTLSSHGVRLLYVPVFHTKPLHESDTSKGY</sequence>
<evidence type="ECO:0000259" key="2">
    <source>
        <dbReference type="SMART" id="SM00703"/>
    </source>
</evidence>
<evidence type="ECO:0000313" key="3">
    <source>
        <dbReference type="Proteomes" id="UP000694924"/>
    </source>
</evidence>
<reference evidence="4" key="1">
    <citation type="submission" date="2025-08" db="UniProtKB">
        <authorList>
            <consortium name="RefSeq"/>
        </authorList>
    </citation>
    <scope>IDENTIFICATION</scope>
    <source>
        <tissue evidence="4">Whole body</tissue>
    </source>
</reference>
<feature type="domain" description="Nose resistant-to-fluoxetine protein N-terminal" evidence="2">
    <location>
        <begin position="18"/>
        <end position="162"/>
    </location>
</feature>
<keyword evidence="1" id="KW-0812">Transmembrane</keyword>
<organism evidence="3 4">
    <name type="scientific">Polistes dominula</name>
    <name type="common">European paper wasp</name>
    <name type="synonym">Vespa dominula</name>
    <dbReference type="NCBI Taxonomy" id="743375"/>
    <lineage>
        <taxon>Eukaryota</taxon>
        <taxon>Metazoa</taxon>
        <taxon>Ecdysozoa</taxon>
        <taxon>Arthropoda</taxon>
        <taxon>Hexapoda</taxon>
        <taxon>Insecta</taxon>
        <taxon>Pterygota</taxon>
        <taxon>Neoptera</taxon>
        <taxon>Endopterygota</taxon>
        <taxon>Hymenoptera</taxon>
        <taxon>Apocrita</taxon>
        <taxon>Aculeata</taxon>
        <taxon>Vespoidea</taxon>
        <taxon>Vespidae</taxon>
        <taxon>Polistinae</taxon>
        <taxon>Polistini</taxon>
        <taxon>Polistes</taxon>
    </lineage>
</organism>
<proteinExistence type="predicted"/>
<dbReference type="GeneID" id="107072833"/>
<dbReference type="RefSeq" id="XP_015188577.1">
    <property type="nucleotide sequence ID" value="XM_015333091.1"/>
</dbReference>